<proteinExistence type="predicted"/>
<dbReference type="EMBL" id="CAJNIZ010024435">
    <property type="protein sequence ID" value="CAE7477084.1"/>
    <property type="molecule type" value="Genomic_DNA"/>
</dbReference>
<evidence type="ECO:0000313" key="3">
    <source>
        <dbReference type="Proteomes" id="UP000649617"/>
    </source>
</evidence>
<feature type="region of interest" description="Disordered" evidence="1">
    <location>
        <begin position="215"/>
        <end position="236"/>
    </location>
</feature>
<dbReference type="OrthoDB" id="418701at2759"/>
<comment type="caution">
    <text evidence="2">The sequence shown here is derived from an EMBL/GenBank/DDBJ whole genome shotgun (WGS) entry which is preliminary data.</text>
</comment>
<protein>
    <submittedName>
        <fullName evidence="2">Uncharacterized protein</fullName>
    </submittedName>
</protein>
<name>A0A812SIG7_SYMPI</name>
<sequence>MHFDPLPTLQARNRFVEEMLAEVEQIAERNASYLRICLSYYLVNKIPGWRHIRVCWNEVNPLRYMDTRSRGLRAAQEGMPQDWLQLARMSFYAMLRCFTFSGKWVESWWFLNTLCQEAVALARKLFEHSDPRGMIALAVAEWLPAVAQLEKSEIFNKEQRDNFYHHLDYFSDKAEQLWTDLAVTCRNCGVKNKYYWRTDCCEECEAAQELLKIQHQQTASEDTPSTSARQSSETADATACTVISPLECHPWRMDKFDARLQ</sequence>
<accession>A0A812SIG7</accession>
<feature type="compositionally biased region" description="Polar residues" evidence="1">
    <location>
        <begin position="215"/>
        <end position="235"/>
    </location>
</feature>
<reference evidence="2" key="1">
    <citation type="submission" date="2021-02" db="EMBL/GenBank/DDBJ databases">
        <authorList>
            <person name="Dougan E. K."/>
            <person name="Rhodes N."/>
            <person name="Thang M."/>
            <person name="Chan C."/>
        </authorList>
    </citation>
    <scope>NUCLEOTIDE SEQUENCE</scope>
</reference>
<dbReference type="Proteomes" id="UP000649617">
    <property type="component" value="Unassembled WGS sequence"/>
</dbReference>
<gene>
    <name evidence="2" type="ORF">SPIL2461_LOCUS12146</name>
</gene>
<organism evidence="2 3">
    <name type="scientific">Symbiodinium pilosum</name>
    <name type="common">Dinoflagellate</name>
    <dbReference type="NCBI Taxonomy" id="2952"/>
    <lineage>
        <taxon>Eukaryota</taxon>
        <taxon>Sar</taxon>
        <taxon>Alveolata</taxon>
        <taxon>Dinophyceae</taxon>
        <taxon>Suessiales</taxon>
        <taxon>Symbiodiniaceae</taxon>
        <taxon>Symbiodinium</taxon>
    </lineage>
</organism>
<keyword evidence="3" id="KW-1185">Reference proteome</keyword>
<evidence type="ECO:0000256" key="1">
    <source>
        <dbReference type="SAM" id="MobiDB-lite"/>
    </source>
</evidence>
<evidence type="ECO:0000313" key="2">
    <source>
        <dbReference type="EMBL" id="CAE7477084.1"/>
    </source>
</evidence>
<dbReference type="AlphaFoldDB" id="A0A812SIG7"/>